<dbReference type="Gene3D" id="1.10.287.130">
    <property type="match status" value="1"/>
</dbReference>
<dbReference type="PROSITE" id="PS50109">
    <property type="entry name" value="HIS_KIN"/>
    <property type="match status" value="1"/>
</dbReference>
<keyword evidence="4" id="KW-1185">Reference proteome</keyword>
<evidence type="ECO:0000313" key="3">
    <source>
        <dbReference type="EMBL" id="OFI34108.1"/>
    </source>
</evidence>
<dbReference type="Gene3D" id="3.30.565.10">
    <property type="entry name" value="Histidine kinase-like ATPase, C-terminal domain"/>
    <property type="match status" value="1"/>
</dbReference>
<protein>
    <recommendedName>
        <fullName evidence="2">Histidine kinase domain-containing protein</fullName>
    </recommendedName>
</protein>
<dbReference type="InterPro" id="IPR005467">
    <property type="entry name" value="His_kinase_dom"/>
</dbReference>
<evidence type="ECO:0000313" key="4">
    <source>
        <dbReference type="Proteomes" id="UP000176037"/>
    </source>
</evidence>
<dbReference type="SMART" id="SM00387">
    <property type="entry name" value="HATPase_c"/>
    <property type="match status" value="1"/>
</dbReference>
<dbReference type="PANTHER" id="PTHR43065">
    <property type="entry name" value="SENSOR HISTIDINE KINASE"/>
    <property type="match status" value="1"/>
</dbReference>
<reference evidence="3 4" key="1">
    <citation type="submission" date="2016-09" db="EMBL/GenBank/DDBJ databases">
        <title>Alteromonas lipolytica, a new species isolated from sea water.</title>
        <authorList>
            <person name="Wu Y.-H."/>
            <person name="Cheng H."/>
            <person name="Xu X.-W."/>
        </authorList>
    </citation>
    <scope>NUCLEOTIDE SEQUENCE [LARGE SCALE GENOMIC DNA]</scope>
    <source>
        <strain evidence="3 4">JW12</strain>
    </source>
</reference>
<dbReference type="RefSeq" id="WP_070177036.1">
    <property type="nucleotide sequence ID" value="NZ_BMJR01000003.1"/>
</dbReference>
<dbReference type="Proteomes" id="UP000176037">
    <property type="component" value="Unassembled WGS sequence"/>
</dbReference>
<sequence>MPNQFTTYFLGGIFVVVITIVGASVSQTLLDQEEVVSFEAPIHEFIDTLSREVDYNAFALNSLAQLFRSSTHVEAHEFASYASLVMAQFYSITAMAYLSEQTSVEEPGVTQTYWQDVSKGVPVNSSEVLVNADINVLLAQASQRQQAVASPIFKLSKDPRYFAFVLMEVAPKAGFVGILVDVGVTLERNLNNQLNQGYTLFEYENSTARRVFSRHDKAKSGDETVNDGDFARTVAFFNRQWTISAFQNEQWHRTVAYKAIPFGTLALSSLVVYLVVQAQRLKVAHRERKAAFKDLQFAQQKLIETEKLSAMRGVVAGVAHEVNTPLGIGITSASHLQESMTGLRQDYEQGHLDPNAFVEFLDTGDEMVSLTLNNLYKASSLVARFKKVDIESCESSSAPEPVVIAELVDVFIQRFYNENPNLAFTIKAEIDQSATVITYPSVLLDIFHYLASNSIVHAFLPNQQHCEISITFPAQTAGKKENVLLFKDNGVGVEKALLKRLVDPFFTTRRGAGSTGLGLSVVYNLVKGKLNSDLNLYVDEGLAVAFELHDLNK</sequence>
<dbReference type="OrthoDB" id="2521613at2"/>
<dbReference type="Pfam" id="PF02518">
    <property type="entry name" value="HATPase_c"/>
    <property type="match status" value="1"/>
</dbReference>
<name>A0A1E8FEU0_9ALTE</name>
<dbReference type="EMBL" id="MJIC01000014">
    <property type="protein sequence ID" value="OFI34108.1"/>
    <property type="molecule type" value="Genomic_DNA"/>
</dbReference>
<organism evidence="3 4">
    <name type="scientific">Alteromonas lipolytica</name>
    <dbReference type="NCBI Taxonomy" id="1856405"/>
    <lineage>
        <taxon>Bacteria</taxon>
        <taxon>Pseudomonadati</taxon>
        <taxon>Pseudomonadota</taxon>
        <taxon>Gammaproteobacteria</taxon>
        <taxon>Alteromonadales</taxon>
        <taxon>Alteromonadaceae</taxon>
        <taxon>Alteromonas/Salinimonas group</taxon>
        <taxon>Alteromonas</taxon>
    </lineage>
</organism>
<keyword evidence="1" id="KW-1133">Transmembrane helix</keyword>
<evidence type="ECO:0000259" key="2">
    <source>
        <dbReference type="PROSITE" id="PS50109"/>
    </source>
</evidence>
<dbReference type="AlphaFoldDB" id="A0A1E8FEU0"/>
<feature type="domain" description="Histidine kinase" evidence="2">
    <location>
        <begin position="317"/>
        <end position="552"/>
    </location>
</feature>
<proteinExistence type="predicted"/>
<gene>
    <name evidence="3" type="ORF">BFC17_21420</name>
</gene>
<keyword evidence="1" id="KW-0812">Transmembrane</keyword>
<dbReference type="STRING" id="1856405.BFC17_21420"/>
<accession>A0A1E8FEU0</accession>
<feature type="transmembrane region" description="Helical" evidence="1">
    <location>
        <begin position="6"/>
        <end position="25"/>
    </location>
</feature>
<dbReference type="InterPro" id="IPR036890">
    <property type="entry name" value="HATPase_C_sf"/>
</dbReference>
<keyword evidence="1" id="KW-0472">Membrane</keyword>
<dbReference type="SUPFAM" id="SSF55874">
    <property type="entry name" value="ATPase domain of HSP90 chaperone/DNA topoisomerase II/histidine kinase"/>
    <property type="match status" value="1"/>
</dbReference>
<evidence type="ECO:0000256" key="1">
    <source>
        <dbReference type="SAM" id="Phobius"/>
    </source>
</evidence>
<comment type="caution">
    <text evidence="3">The sequence shown here is derived from an EMBL/GenBank/DDBJ whole genome shotgun (WGS) entry which is preliminary data.</text>
</comment>
<dbReference type="InterPro" id="IPR003594">
    <property type="entry name" value="HATPase_dom"/>
</dbReference>